<dbReference type="GO" id="GO:0016788">
    <property type="term" value="F:hydrolase activity, acting on ester bonds"/>
    <property type="evidence" value="ECO:0007669"/>
    <property type="project" value="InterPro"/>
</dbReference>
<dbReference type="InterPro" id="IPR008947">
    <property type="entry name" value="PLipase_C/P1_nuclease_dom_sf"/>
</dbReference>
<accession>A0A7X0B3H0</accession>
<comment type="caution">
    <text evidence="2">The sequence shown here is derived from an EMBL/GenBank/DDBJ whole genome shotgun (WGS) entry which is preliminary data.</text>
</comment>
<evidence type="ECO:0000256" key="1">
    <source>
        <dbReference type="SAM" id="SignalP"/>
    </source>
</evidence>
<reference evidence="2 3" key="1">
    <citation type="submission" date="2020-08" db="EMBL/GenBank/DDBJ databases">
        <title>Genomic Encyclopedia of Type Strains, Phase IV (KMG-IV): sequencing the most valuable type-strain genomes for metagenomic binning, comparative biology and taxonomic classification.</title>
        <authorList>
            <person name="Goeker M."/>
        </authorList>
    </citation>
    <scope>NUCLEOTIDE SEQUENCE [LARGE SCALE GENOMIC DNA]</scope>
    <source>
        <strain evidence="2 3">DSM 22198</strain>
    </source>
</reference>
<feature type="chain" id="PRO_5031122869" description="Phospholipase" evidence="1">
    <location>
        <begin position="27"/>
        <end position="463"/>
    </location>
</feature>
<keyword evidence="1" id="KW-0732">Signal</keyword>
<feature type="signal peptide" evidence="1">
    <location>
        <begin position="1"/>
        <end position="26"/>
    </location>
</feature>
<keyword evidence="3" id="KW-1185">Reference proteome</keyword>
<dbReference type="Proteomes" id="UP000539175">
    <property type="component" value="Unassembled WGS sequence"/>
</dbReference>
<proteinExistence type="predicted"/>
<dbReference type="Gene3D" id="1.10.575.10">
    <property type="entry name" value="P1 Nuclease"/>
    <property type="match status" value="1"/>
</dbReference>
<dbReference type="EMBL" id="JACIIZ010000023">
    <property type="protein sequence ID" value="MBB6255048.1"/>
    <property type="molecule type" value="Genomic_DNA"/>
</dbReference>
<dbReference type="SUPFAM" id="SSF48537">
    <property type="entry name" value="Phospholipase C/P1 nuclease"/>
    <property type="match status" value="1"/>
</dbReference>
<protein>
    <recommendedName>
        <fullName evidence="4">Phospholipase</fullName>
    </recommendedName>
</protein>
<gene>
    <name evidence="2" type="ORF">FHS74_005644</name>
</gene>
<evidence type="ECO:0000313" key="3">
    <source>
        <dbReference type="Proteomes" id="UP000539175"/>
    </source>
</evidence>
<dbReference type="RefSeq" id="WP_184807566.1">
    <property type="nucleotide sequence ID" value="NZ_JACIIZ010000023.1"/>
</dbReference>
<dbReference type="AlphaFoldDB" id="A0A7X0B3H0"/>
<organism evidence="2 3">
    <name type="scientific">Nitrospirillum iridis</name>
    <dbReference type="NCBI Taxonomy" id="765888"/>
    <lineage>
        <taxon>Bacteria</taxon>
        <taxon>Pseudomonadati</taxon>
        <taxon>Pseudomonadota</taxon>
        <taxon>Alphaproteobacteria</taxon>
        <taxon>Rhodospirillales</taxon>
        <taxon>Azospirillaceae</taxon>
        <taxon>Nitrospirillum</taxon>
    </lineage>
</organism>
<evidence type="ECO:0008006" key="4">
    <source>
        <dbReference type="Google" id="ProtNLM"/>
    </source>
</evidence>
<sequence>MPSLKPRCLWLTVAVFVTLQSPAARAWSNHTLCTWQATTPLGHWGERTVTAETLADFLTKEADRLPKMLADEEQWAQATVPFYPPRPAALAFQAPHDGGGDASALKRAFLQAIRANADMPLALYLQRPPGTAVAPERVVPWPSLSILKSMSDLDANSLERIDDGATVRVADVVATASNEPDYGLDIGLWQDNGTQFGALYGYGPQPFGNPRLDYGSQAPFHMGFYHESGIVYRAAPYLQHTYPEARIHLYMTLSRFAFAQGHAYWGWRFAGWAVHYVQDLAQPYHARVLPGVNVTRMLLTSVLDMAGVHGPKTAALNRVTNRHTVLENYQYRHMAAAYRQGALTDPLLVALRDTTDDPSLPRLQPAALRTIVTAQSADAADALDGQLERSFSAHYVTDPDTDLAAVPDLDMDSIARQAPVVEQERLSALVAARMRQVGRDTRAVLRAVDPQETAEAAAGAPRP</sequence>
<name>A0A7X0B3H0_9PROT</name>
<evidence type="ECO:0000313" key="2">
    <source>
        <dbReference type="EMBL" id="MBB6255048.1"/>
    </source>
</evidence>